<reference evidence="1" key="2">
    <citation type="journal article" date="2015" name="Data Brief">
        <title>Shoot transcriptome of the giant reed, Arundo donax.</title>
        <authorList>
            <person name="Barrero R.A."/>
            <person name="Guerrero F.D."/>
            <person name="Moolhuijzen P."/>
            <person name="Goolsby J.A."/>
            <person name="Tidwell J."/>
            <person name="Bellgard S.E."/>
            <person name="Bellgard M.I."/>
        </authorList>
    </citation>
    <scope>NUCLEOTIDE SEQUENCE</scope>
    <source>
        <tissue evidence="1">Shoot tissue taken approximately 20 cm above the soil surface</tissue>
    </source>
</reference>
<protein>
    <submittedName>
        <fullName evidence="1">Uncharacterized protein</fullName>
    </submittedName>
</protein>
<name>A0A0A9ANI8_ARUDO</name>
<evidence type="ECO:0000313" key="1">
    <source>
        <dbReference type="EMBL" id="JAD51448.1"/>
    </source>
</evidence>
<reference evidence="1" key="1">
    <citation type="submission" date="2014-09" db="EMBL/GenBank/DDBJ databases">
        <authorList>
            <person name="Magalhaes I.L.F."/>
            <person name="Oliveira U."/>
            <person name="Santos F.R."/>
            <person name="Vidigal T.H.D.A."/>
            <person name="Brescovit A.D."/>
            <person name="Santos A.J."/>
        </authorList>
    </citation>
    <scope>NUCLEOTIDE SEQUENCE</scope>
    <source>
        <tissue evidence="1">Shoot tissue taken approximately 20 cm above the soil surface</tissue>
    </source>
</reference>
<sequence length="42" mass="5125">MIICRRKMNNIDLFCLYECALGYHRLIVLFRKKPRFNCDVCD</sequence>
<dbReference type="AlphaFoldDB" id="A0A0A9ANI8"/>
<proteinExistence type="predicted"/>
<dbReference type="EMBL" id="GBRH01246447">
    <property type="protein sequence ID" value="JAD51448.1"/>
    <property type="molecule type" value="Transcribed_RNA"/>
</dbReference>
<organism evidence="1">
    <name type="scientific">Arundo donax</name>
    <name type="common">Giant reed</name>
    <name type="synonym">Donax arundinaceus</name>
    <dbReference type="NCBI Taxonomy" id="35708"/>
    <lineage>
        <taxon>Eukaryota</taxon>
        <taxon>Viridiplantae</taxon>
        <taxon>Streptophyta</taxon>
        <taxon>Embryophyta</taxon>
        <taxon>Tracheophyta</taxon>
        <taxon>Spermatophyta</taxon>
        <taxon>Magnoliopsida</taxon>
        <taxon>Liliopsida</taxon>
        <taxon>Poales</taxon>
        <taxon>Poaceae</taxon>
        <taxon>PACMAD clade</taxon>
        <taxon>Arundinoideae</taxon>
        <taxon>Arundineae</taxon>
        <taxon>Arundo</taxon>
    </lineage>
</organism>
<accession>A0A0A9ANI8</accession>